<organism evidence="2 3">
    <name type="scientific">Micromonas commoda (strain RCC299 / NOUM17 / CCMP2709)</name>
    <name type="common">Picoplanktonic green alga</name>
    <dbReference type="NCBI Taxonomy" id="296587"/>
    <lineage>
        <taxon>Eukaryota</taxon>
        <taxon>Viridiplantae</taxon>
        <taxon>Chlorophyta</taxon>
        <taxon>Mamiellophyceae</taxon>
        <taxon>Mamiellales</taxon>
        <taxon>Mamiellaceae</taxon>
        <taxon>Micromonas</taxon>
    </lineage>
</organism>
<gene>
    <name evidence="2" type="ORF">MICPUN_103393</name>
</gene>
<dbReference type="eggNOG" id="KOG4654">
    <property type="taxonomic scope" value="Eukaryota"/>
</dbReference>
<dbReference type="Proteomes" id="UP000002009">
    <property type="component" value="Chromosome 12"/>
</dbReference>
<dbReference type="InParanoid" id="C1FJF1"/>
<proteinExistence type="predicted"/>
<feature type="compositionally biased region" description="Gly residues" evidence="1">
    <location>
        <begin position="243"/>
        <end position="254"/>
    </location>
</feature>
<dbReference type="GO" id="GO:0005829">
    <property type="term" value="C:cytosol"/>
    <property type="evidence" value="ECO:0007669"/>
    <property type="project" value="TreeGrafter"/>
</dbReference>
<dbReference type="EMBL" id="CP001577">
    <property type="protein sequence ID" value="ACO70582.1"/>
    <property type="molecule type" value="Genomic_DNA"/>
</dbReference>
<sequence length="919" mass="97109">MTADGSASFLSRVGRPKAPPPKEKFASIMEGVFDGTLAGLRRKPEEFWNELFLLGCNARALTELVASSTPDTLHRRREEITTLCQRASERINDGALLRRSRALELLCVLLLQIARAPFPERSLGVINTCAGGQETCDAFFADLISRCAACAANHDLPVALRRLAVRCMLTVVCAVDDNVNRNALVQYFMIDDVYEPVMKVLIAPVDVPGGGVSSETHEDATALAHGARGFGPGAREVVDGNGDATGGDSPGGDSPGEAEDRRMARKGAALGTTKERSMLREEAGCLLALLLSWRETRNAYTLRLSDADGVEMSVILRAACSMLAAPARGDPNESGADGLTADPGAWMSSVTANVAAAVRGTREPGGLMGDLAMRLGFDEDDDTAVVRGDDGSRGWELGPGPCAAILLLHALVRDSGLLRKPVIWLELTPKPDEMLHGVPVGQRWREALGRVLCFIRILCRGRRRRRMRRKLLPGGGARSLPAGVTVPTAIGDVTAEEEQGWWDWLTGAAAAASPYKLSATRRLGKWVGAGSRGTGAWIEHDGESADEEFAGSTALLAVSLLRALLDDASAAEFLHAVDARRLAPPEETLGFDSRKSGLERTEETEGTSNPDFFSLASSLGAALGLPVSGARGGEGGASSVRSSPPVASAVLELLSSVLAEGAPGELNSTSPAAVESHAVYVIHRALETQVARGGRVLCVRWDLLWLGLMSTLRRCADGGADALASPHVATLVSQCVNLINFVLARRGALCQSDDDVVPLVNVLREEESVLATIAHGASLNGYLVDAADVAAMARRRNVLVDDEDFRDGDVRRAGVRMETVHAVQSHFRSLPVVADEVVMRKALQMFRAPVGDALDAGWALGTTLGGGGGGVGARGRLGGDAARMERAAASSARALVGELLEGPLGSVPAGLRPKIRVPR</sequence>
<dbReference type="AlphaFoldDB" id="C1FJF1"/>
<name>C1FJF1_MICCC</name>
<feature type="region of interest" description="Disordered" evidence="1">
    <location>
        <begin position="588"/>
        <end position="611"/>
    </location>
</feature>
<evidence type="ECO:0000313" key="3">
    <source>
        <dbReference type="Proteomes" id="UP000002009"/>
    </source>
</evidence>
<feature type="region of interest" description="Disordered" evidence="1">
    <location>
        <begin position="1"/>
        <end position="21"/>
    </location>
</feature>
<dbReference type="KEGG" id="mis:MICPUN_103393"/>
<dbReference type="OrthoDB" id="2012278at2759"/>
<dbReference type="GeneID" id="8247970"/>
<accession>C1FJF1</accession>
<protein>
    <submittedName>
        <fullName evidence="2">Uncharacterized protein</fullName>
    </submittedName>
</protein>
<feature type="compositionally biased region" description="Basic and acidic residues" evidence="1">
    <location>
        <begin position="592"/>
        <end position="603"/>
    </location>
</feature>
<dbReference type="PANTHER" id="PTHR13608">
    <property type="entry name" value="ARMADILLO-LIKE HELICAL DOMAIN-CONTAINING PROTEIN 3"/>
    <property type="match status" value="1"/>
</dbReference>
<keyword evidence="3" id="KW-1185">Reference proteome</keyword>
<evidence type="ECO:0000256" key="1">
    <source>
        <dbReference type="SAM" id="MobiDB-lite"/>
    </source>
</evidence>
<dbReference type="PANTHER" id="PTHR13608:SF3">
    <property type="entry name" value="ARMADILLO-LIKE HELICAL DOMAIN-CONTAINING PROTEIN 3"/>
    <property type="match status" value="1"/>
</dbReference>
<dbReference type="InterPro" id="IPR039868">
    <property type="entry name" value="ARMD3-like"/>
</dbReference>
<dbReference type="OMA" id="ESHAVYV"/>
<evidence type="ECO:0000313" key="2">
    <source>
        <dbReference type="EMBL" id="ACO70582.1"/>
    </source>
</evidence>
<reference evidence="2 3" key="1">
    <citation type="journal article" date="2009" name="Science">
        <title>Green evolution and dynamic adaptations revealed by genomes of the marine picoeukaryotes Micromonas.</title>
        <authorList>
            <person name="Worden A.Z."/>
            <person name="Lee J.H."/>
            <person name="Mock T."/>
            <person name="Rouze P."/>
            <person name="Simmons M.P."/>
            <person name="Aerts A.L."/>
            <person name="Allen A.E."/>
            <person name="Cuvelier M.L."/>
            <person name="Derelle E."/>
            <person name="Everett M.V."/>
            <person name="Foulon E."/>
            <person name="Grimwood J."/>
            <person name="Gundlach H."/>
            <person name="Henrissat B."/>
            <person name="Napoli C."/>
            <person name="McDonald S.M."/>
            <person name="Parker M.S."/>
            <person name="Rombauts S."/>
            <person name="Salamov A."/>
            <person name="Von Dassow P."/>
            <person name="Badger J.H."/>
            <person name="Coutinho P.M."/>
            <person name="Demir E."/>
            <person name="Dubchak I."/>
            <person name="Gentemann C."/>
            <person name="Eikrem W."/>
            <person name="Gready J.E."/>
            <person name="John U."/>
            <person name="Lanier W."/>
            <person name="Lindquist E.A."/>
            <person name="Lucas S."/>
            <person name="Mayer K.F."/>
            <person name="Moreau H."/>
            <person name="Not F."/>
            <person name="Otillar R."/>
            <person name="Panaud O."/>
            <person name="Pangilinan J."/>
            <person name="Paulsen I."/>
            <person name="Piegu B."/>
            <person name="Poliakov A."/>
            <person name="Robbens S."/>
            <person name="Schmutz J."/>
            <person name="Toulza E."/>
            <person name="Wyss T."/>
            <person name="Zelensky A."/>
            <person name="Zhou K."/>
            <person name="Armbrust E.V."/>
            <person name="Bhattacharya D."/>
            <person name="Goodenough U.W."/>
            <person name="Van de Peer Y."/>
            <person name="Grigoriev I.V."/>
        </authorList>
    </citation>
    <scope>NUCLEOTIDE SEQUENCE [LARGE SCALE GENOMIC DNA]</scope>
    <source>
        <strain evidence="3">RCC299 / NOUM17</strain>
    </source>
</reference>
<dbReference type="RefSeq" id="XP_002509324.1">
    <property type="nucleotide sequence ID" value="XM_002509278.1"/>
</dbReference>
<feature type="region of interest" description="Disordered" evidence="1">
    <location>
        <begin position="231"/>
        <end position="262"/>
    </location>
</feature>